<feature type="domain" description="PurM-like N-terminal" evidence="9">
    <location>
        <begin position="454"/>
        <end position="586"/>
    </location>
</feature>
<organism evidence="12 13">
    <name type="scientific">Oscillatoria acuminata PCC 6304</name>
    <dbReference type="NCBI Taxonomy" id="56110"/>
    <lineage>
        <taxon>Bacteria</taxon>
        <taxon>Bacillati</taxon>
        <taxon>Cyanobacteriota</taxon>
        <taxon>Cyanophyceae</taxon>
        <taxon>Oscillatoriophycideae</taxon>
        <taxon>Oscillatoriales</taxon>
        <taxon>Oscillatoriaceae</taxon>
        <taxon>Oscillatoria</taxon>
    </lineage>
</organism>
<feature type="binding site" evidence="8">
    <location>
        <position position="117"/>
    </location>
    <ligand>
        <name>substrate</name>
    </ligand>
</feature>
<feature type="binding site" evidence="8">
    <location>
        <begin position="313"/>
        <end position="315"/>
    </location>
    <ligand>
        <name>substrate</name>
    </ligand>
</feature>
<dbReference type="InParanoid" id="K9TCK6"/>
<dbReference type="InterPro" id="IPR010074">
    <property type="entry name" value="PRibForGlyAmidine_synth_PurL"/>
</dbReference>
<evidence type="ECO:0000259" key="11">
    <source>
        <dbReference type="Pfam" id="PF18072"/>
    </source>
</evidence>
<dbReference type="GO" id="GO:0004642">
    <property type="term" value="F:phosphoribosylformylglycinamidine synthase activity"/>
    <property type="evidence" value="ECO:0007669"/>
    <property type="project" value="UniProtKB-UniRule"/>
</dbReference>
<feature type="binding site" evidence="8">
    <location>
        <begin position="95"/>
        <end position="98"/>
    </location>
    <ligand>
        <name>substrate</name>
    </ligand>
</feature>
<evidence type="ECO:0000259" key="10">
    <source>
        <dbReference type="Pfam" id="PF02769"/>
    </source>
</evidence>
<evidence type="ECO:0000256" key="6">
    <source>
        <dbReference type="ARBA" id="ARBA00022840"/>
    </source>
</evidence>
<dbReference type="EC" id="6.3.5.3" evidence="8"/>
<dbReference type="CDD" id="cd02203">
    <property type="entry name" value="PurL_repeat1"/>
    <property type="match status" value="1"/>
</dbReference>
<dbReference type="GO" id="GO:0005737">
    <property type="term" value="C:cytoplasm"/>
    <property type="evidence" value="ECO:0007669"/>
    <property type="project" value="UniProtKB-SubCell"/>
</dbReference>
<feature type="domain" description="Phosphoribosylformylglycinamidine synthase linker" evidence="11">
    <location>
        <begin position="19"/>
        <end position="54"/>
    </location>
</feature>
<reference evidence="12 13" key="1">
    <citation type="submission" date="2012-06" db="EMBL/GenBank/DDBJ databases">
        <title>Finished chromosome of genome of Oscillatoria acuminata PCC 6304.</title>
        <authorList>
            <consortium name="US DOE Joint Genome Institute"/>
            <person name="Gugger M."/>
            <person name="Coursin T."/>
            <person name="Rippka R."/>
            <person name="Tandeau De Marsac N."/>
            <person name="Huntemann M."/>
            <person name="Wei C.-L."/>
            <person name="Han J."/>
            <person name="Detter J.C."/>
            <person name="Han C."/>
            <person name="Tapia R."/>
            <person name="Davenport K."/>
            <person name="Daligault H."/>
            <person name="Erkkila T."/>
            <person name="Gu W."/>
            <person name="Munk A.C.C."/>
            <person name="Teshima H."/>
            <person name="Xu Y."/>
            <person name="Chain P."/>
            <person name="Chen A."/>
            <person name="Krypides N."/>
            <person name="Mavromatis K."/>
            <person name="Markowitz V."/>
            <person name="Szeto E."/>
            <person name="Ivanova N."/>
            <person name="Mikhailova N."/>
            <person name="Ovchinnikova G."/>
            <person name="Pagani I."/>
            <person name="Pati A."/>
            <person name="Goodwin L."/>
            <person name="Peters L."/>
            <person name="Pitluck S."/>
            <person name="Woyke T."/>
            <person name="Kerfeld C."/>
        </authorList>
    </citation>
    <scope>NUCLEOTIDE SEQUENCE [LARGE SCALE GENOMIC DNA]</scope>
    <source>
        <strain evidence="12 13">PCC 6304</strain>
    </source>
</reference>
<feature type="active site" evidence="8">
    <location>
        <position position="50"/>
    </location>
</feature>
<feature type="binding site" evidence="8">
    <location>
        <position position="269"/>
    </location>
    <ligand>
        <name>Mg(2+)</name>
        <dbReference type="ChEBI" id="CHEBI:18420"/>
        <label>2</label>
    </ligand>
</feature>
<dbReference type="FunFam" id="3.30.1330.10:FF:000004">
    <property type="entry name" value="Phosphoribosylformylglycinamidine synthase subunit PurL"/>
    <property type="match status" value="1"/>
</dbReference>
<evidence type="ECO:0000256" key="4">
    <source>
        <dbReference type="ARBA" id="ARBA00022741"/>
    </source>
</evidence>
<evidence type="ECO:0000256" key="1">
    <source>
        <dbReference type="ARBA" id="ARBA00022490"/>
    </source>
</evidence>
<feature type="binding site" evidence="8">
    <location>
        <position position="558"/>
    </location>
    <ligand>
        <name>Mg(2+)</name>
        <dbReference type="ChEBI" id="CHEBI:18420"/>
        <label>1</label>
    </ligand>
</feature>
<feature type="binding site" evidence="8">
    <location>
        <position position="53"/>
    </location>
    <ligand>
        <name>ATP</name>
        <dbReference type="ChEBI" id="CHEBI:30616"/>
    </ligand>
</feature>
<feature type="binding site" evidence="8">
    <location>
        <position position="241"/>
    </location>
    <ligand>
        <name>substrate</name>
    </ligand>
</feature>
<keyword evidence="7 8" id="KW-0460">Magnesium</keyword>
<feature type="active site" description="Proton acceptor" evidence="8">
    <location>
        <position position="96"/>
    </location>
</feature>
<dbReference type="KEGG" id="oac:Oscil6304_0895"/>
<dbReference type="PATRIC" id="fig|56110.3.peg.1076"/>
<dbReference type="FunCoup" id="K9TCK6">
    <property type="interactions" value="467"/>
</dbReference>
<evidence type="ECO:0000256" key="5">
    <source>
        <dbReference type="ARBA" id="ARBA00022755"/>
    </source>
</evidence>
<comment type="subcellular location">
    <subcellularLocation>
        <location evidence="8">Cytoplasm</location>
    </subcellularLocation>
</comment>
<dbReference type="Pfam" id="PF18072">
    <property type="entry name" value="FGAR-AT_linker"/>
    <property type="match status" value="1"/>
</dbReference>
<dbReference type="InterPro" id="IPR010918">
    <property type="entry name" value="PurM-like_C_dom"/>
</dbReference>
<keyword evidence="6 8" id="KW-0067">ATP-binding</keyword>
<gene>
    <name evidence="8" type="primary">purL</name>
    <name evidence="12" type="ORF">Oscil6304_0895</name>
</gene>
<comment type="similarity">
    <text evidence="8">Belongs to the FGAMS family.</text>
</comment>
<dbReference type="Gene3D" id="3.30.1330.10">
    <property type="entry name" value="PurM-like, N-terminal domain"/>
    <property type="match status" value="2"/>
</dbReference>
<evidence type="ECO:0000313" key="13">
    <source>
        <dbReference type="Proteomes" id="UP000010367"/>
    </source>
</evidence>
<keyword evidence="13" id="KW-1185">Reference proteome</keyword>
<proteinExistence type="inferred from homology"/>
<feature type="binding site" evidence="8">
    <location>
        <position position="520"/>
    </location>
    <ligand>
        <name>ATP</name>
        <dbReference type="ChEBI" id="CHEBI:30616"/>
    </ligand>
</feature>
<comment type="function">
    <text evidence="8">Part of the phosphoribosylformylglycinamidine synthase complex involved in the purines biosynthetic pathway. Catalyzes the ATP-dependent conversion of formylglycinamide ribonucleotide (FGAR) and glutamine to yield formylglycinamidine ribonucleotide (FGAM) and glutamate. The FGAM synthase complex is composed of three subunits. PurQ produces an ammonia molecule by converting glutamine to glutamate. PurL transfers the ammonia molecule to FGAR to form FGAM in an ATP-dependent manner. PurS interacts with PurQ and PurL and is thought to assist in the transfer of the ammonia molecule from PurQ to PurL.</text>
</comment>
<dbReference type="GO" id="GO:0006189">
    <property type="term" value="P:'de novo' IMP biosynthetic process"/>
    <property type="evidence" value="ECO:0007669"/>
    <property type="project" value="UniProtKB-UniRule"/>
</dbReference>
<dbReference type="Pfam" id="PF00586">
    <property type="entry name" value="AIRS"/>
    <property type="match status" value="2"/>
</dbReference>
<accession>K9TCK6</accession>
<keyword evidence="3 8" id="KW-0479">Metal-binding</keyword>
<evidence type="ECO:0000256" key="3">
    <source>
        <dbReference type="ARBA" id="ARBA00022723"/>
    </source>
</evidence>
<keyword evidence="4 8" id="KW-0547">Nucleotide-binding</keyword>
<dbReference type="GO" id="GO:0000287">
    <property type="term" value="F:magnesium ion binding"/>
    <property type="evidence" value="ECO:0007669"/>
    <property type="project" value="UniProtKB-UniRule"/>
</dbReference>
<dbReference type="SUPFAM" id="SSF55326">
    <property type="entry name" value="PurM N-terminal domain-like"/>
    <property type="match status" value="2"/>
</dbReference>
<feature type="binding site" evidence="8">
    <location>
        <position position="92"/>
    </location>
    <ligand>
        <name>ATP</name>
        <dbReference type="ChEBI" id="CHEBI:30616"/>
    </ligand>
</feature>
<feature type="binding site" evidence="8">
    <location>
        <position position="560"/>
    </location>
    <ligand>
        <name>substrate</name>
    </ligand>
</feature>
<name>K9TCK6_9CYAN</name>
<evidence type="ECO:0000256" key="2">
    <source>
        <dbReference type="ARBA" id="ARBA00022598"/>
    </source>
</evidence>
<dbReference type="UniPathway" id="UPA00074">
    <property type="reaction ID" value="UER00128"/>
</dbReference>
<evidence type="ECO:0000313" key="12">
    <source>
        <dbReference type="EMBL" id="AFY80627.1"/>
    </source>
</evidence>
<evidence type="ECO:0000256" key="7">
    <source>
        <dbReference type="ARBA" id="ARBA00022842"/>
    </source>
</evidence>
<dbReference type="NCBIfam" id="NF002290">
    <property type="entry name" value="PRK01213.1"/>
    <property type="match status" value="1"/>
</dbReference>
<dbReference type="PANTHER" id="PTHR43555">
    <property type="entry name" value="PHOSPHORIBOSYLFORMYLGLYCINAMIDINE SYNTHASE SUBUNIT PURL"/>
    <property type="match status" value="1"/>
</dbReference>
<dbReference type="InterPro" id="IPR016188">
    <property type="entry name" value="PurM-like_N"/>
</dbReference>
<dbReference type="Proteomes" id="UP000010367">
    <property type="component" value="Chromosome"/>
</dbReference>
<feature type="binding site" evidence="8">
    <location>
        <position position="557"/>
    </location>
    <ligand>
        <name>ATP</name>
        <dbReference type="ChEBI" id="CHEBI:30616"/>
    </ligand>
</feature>
<dbReference type="Gene3D" id="3.90.650.10">
    <property type="entry name" value="PurM-like C-terminal domain"/>
    <property type="match status" value="2"/>
</dbReference>
<sequence>MSAISNAPFSPEEIAAESLKPAEYEEIVKRLGRHPNKAELGMFGVMWSEHCCYKNSRPLLKQFPTTGDRILVGPGENAGVIDCGDGLRLAFKIESHNHPSAIEPFQGAATGVGGILRDIFTMGARPIALLNSLRFGNIEDPRTRRIFTGVVEGISHYGNCVGVPTVGGEVYFDRAYTGNPLVNVMALGIMETPDIVKSGASGVGNPVLYVGSTTGRDGMGGASFASAELTDKSADDRPAVQVGDPFLEKSLIEACLEAFNTGAVVAAQDMGAAGITCSTSEMAAKGNLGIELDLDLIPVRETGMVPYEFLLSESQERMLFVAHKGREQELIDIFHRWGLQAVIAGTVIAEPIVRILHQGGVAAEIPCRALAEDTPIYDRQLMAEPPEYAQKAWQWTPDNLPPCTAAGIEIQGKSQTWTEILLQLLDTPTIASKRWVYRQYDHQVQNNTVLLPGGGDAAVVRLRPQAPLSSSPATHRGVAATVDCNSRYVYLDPYEGAKAVVAEAARNLSCVGAEPIAVTDNLNFGSPEKPIGYWQLASACKGISEACSEFATPVTGGNVSLYNETLDAKGEPTPIYPTPVIGMVGLIPDITQVCGQGWRNPGDVIYLLGLPITAITKNVSLGGSEYLAAIHGTVAGKPPVVDYQLERQVQATVREGIRQGWIQSAHDSAEGGLMVALAESCIGGNLGAKITLNADAATISRWDEILFAEGGARIVVSVSPEQVENWESYLQEQLAGNWQEIGEVSEIQTGLIVNSDVNLPLIDVSMADMRDRWSNAIERRLSASPNLPG</sequence>
<dbReference type="RefSeq" id="WP_015147277.1">
    <property type="nucleotide sequence ID" value="NC_019693.1"/>
</dbReference>
<dbReference type="eggNOG" id="COG0046">
    <property type="taxonomic scope" value="Bacteria"/>
</dbReference>
<dbReference type="HOGENOM" id="CLU_003100_0_1_3"/>
<feature type="domain" description="PurM-like C-terminal" evidence="10">
    <location>
        <begin position="601"/>
        <end position="746"/>
    </location>
</feature>
<dbReference type="AlphaFoldDB" id="K9TCK6"/>
<dbReference type="SUPFAM" id="SSF56042">
    <property type="entry name" value="PurM C-terminal domain-like"/>
    <property type="match status" value="2"/>
</dbReference>
<dbReference type="STRING" id="56110.Oscil6304_0895"/>
<dbReference type="HAMAP" id="MF_00420">
    <property type="entry name" value="PurL_2"/>
    <property type="match status" value="1"/>
</dbReference>
<dbReference type="CDD" id="cd02204">
    <property type="entry name" value="PurL_repeat2"/>
    <property type="match status" value="1"/>
</dbReference>
<dbReference type="PIRSF" id="PIRSF001587">
    <property type="entry name" value="FGAM_synthase_II"/>
    <property type="match status" value="1"/>
</dbReference>
<feature type="binding site" evidence="8">
    <location>
        <position position="94"/>
    </location>
    <ligand>
        <name>Mg(2+)</name>
        <dbReference type="ChEBI" id="CHEBI:18420"/>
        <label>1</label>
    </ligand>
</feature>
<evidence type="ECO:0000259" key="9">
    <source>
        <dbReference type="Pfam" id="PF00586"/>
    </source>
</evidence>
<comment type="catalytic activity">
    <reaction evidence="8">
        <text>N(2)-formyl-N(1)-(5-phospho-beta-D-ribosyl)glycinamide + L-glutamine + ATP + H2O = 2-formamido-N(1)-(5-O-phospho-beta-D-ribosyl)acetamidine + L-glutamate + ADP + phosphate + H(+)</text>
        <dbReference type="Rhea" id="RHEA:17129"/>
        <dbReference type="ChEBI" id="CHEBI:15377"/>
        <dbReference type="ChEBI" id="CHEBI:15378"/>
        <dbReference type="ChEBI" id="CHEBI:29985"/>
        <dbReference type="ChEBI" id="CHEBI:30616"/>
        <dbReference type="ChEBI" id="CHEBI:43474"/>
        <dbReference type="ChEBI" id="CHEBI:58359"/>
        <dbReference type="ChEBI" id="CHEBI:147286"/>
        <dbReference type="ChEBI" id="CHEBI:147287"/>
        <dbReference type="ChEBI" id="CHEBI:456216"/>
        <dbReference type="EC" id="6.3.5.3"/>
    </reaction>
</comment>
<dbReference type="InterPro" id="IPR036676">
    <property type="entry name" value="PurM-like_C_sf"/>
</dbReference>
<dbReference type="OrthoDB" id="9804441at2"/>
<dbReference type="EMBL" id="CP003607">
    <property type="protein sequence ID" value="AFY80627.1"/>
    <property type="molecule type" value="Genomic_DNA"/>
</dbReference>
<dbReference type="NCBIfam" id="TIGR01736">
    <property type="entry name" value="FGAM_synth_II"/>
    <property type="match status" value="1"/>
</dbReference>
<dbReference type="InterPro" id="IPR036921">
    <property type="entry name" value="PurM-like_N_sf"/>
</dbReference>
<feature type="binding site" evidence="8">
    <location>
        <position position="118"/>
    </location>
    <ligand>
        <name>Mg(2+)</name>
        <dbReference type="ChEBI" id="CHEBI:18420"/>
        <label>2</label>
    </ligand>
</feature>
<comment type="subunit">
    <text evidence="8">Monomer. Part of the FGAM synthase complex composed of 1 PurL, 1 PurQ and 2 PurS subunits.</text>
</comment>
<evidence type="ECO:0000256" key="8">
    <source>
        <dbReference type="HAMAP-Rule" id="MF_00420"/>
    </source>
</evidence>
<feature type="domain" description="PurM-like C-terminal" evidence="10">
    <location>
        <begin position="203"/>
        <end position="354"/>
    </location>
</feature>
<dbReference type="GO" id="GO:0005524">
    <property type="term" value="F:ATP binding"/>
    <property type="evidence" value="ECO:0007669"/>
    <property type="project" value="UniProtKB-UniRule"/>
</dbReference>
<dbReference type="InterPro" id="IPR041609">
    <property type="entry name" value="PurL_linker"/>
</dbReference>
<comment type="pathway">
    <text evidence="8">Purine metabolism; IMP biosynthesis via de novo pathway; 5-amino-1-(5-phospho-D-ribosyl)imidazole from N(2)-formyl-N(1)-(5-phospho-D-ribosyl)glycinamide: step 1/2.</text>
</comment>
<dbReference type="Pfam" id="PF02769">
    <property type="entry name" value="AIRS_C"/>
    <property type="match status" value="2"/>
</dbReference>
<keyword evidence="2 8" id="KW-0436">Ligase</keyword>
<dbReference type="PANTHER" id="PTHR43555:SF1">
    <property type="entry name" value="PHOSPHORIBOSYLFORMYLGLYCINAMIDINE SYNTHASE SUBUNIT PURL"/>
    <property type="match status" value="1"/>
</dbReference>
<comment type="caution">
    <text evidence="8">Lacks conserved residue(s) required for the propagation of feature annotation.</text>
</comment>
<keyword evidence="1 8" id="KW-0963">Cytoplasm</keyword>
<protein>
    <recommendedName>
        <fullName evidence="8">Phosphoribosylformylglycinamidine synthase subunit PurL</fullName>
        <shortName evidence="8">FGAM synthase</shortName>
        <ecNumber evidence="8">6.3.5.3</ecNumber>
    </recommendedName>
    <alternativeName>
        <fullName evidence="8">Formylglycinamide ribonucleotide amidotransferase subunit II</fullName>
        <shortName evidence="8">FGAR amidotransferase II</shortName>
        <shortName evidence="8">FGAR-AT II</shortName>
    </alternativeName>
    <alternativeName>
        <fullName evidence="8">Glutamine amidotransferase PurL</fullName>
    </alternativeName>
    <alternativeName>
        <fullName evidence="8">Phosphoribosylformylglycinamidine synthase subunit II</fullName>
    </alternativeName>
</protein>
<feature type="domain" description="PurM-like N-terminal" evidence="9">
    <location>
        <begin position="75"/>
        <end position="190"/>
    </location>
</feature>
<keyword evidence="5 8" id="KW-0658">Purine biosynthesis</keyword>